<reference evidence="6 7" key="1">
    <citation type="submission" date="2024-05" db="EMBL/GenBank/DDBJ databases">
        <authorList>
            <person name="Haq I."/>
            <person name="Ullah Z."/>
            <person name="Ahmad R."/>
            <person name="Li M."/>
            <person name="Tong Y."/>
        </authorList>
    </citation>
    <scope>NUCLEOTIDE SEQUENCE [LARGE SCALE GENOMIC DNA]</scope>
    <source>
        <strain evidence="6 7">16A2E</strain>
    </source>
</reference>
<dbReference type="Gene3D" id="1.10.1240.10">
    <property type="entry name" value="Methionine synthase domain"/>
    <property type="match status" value="1"/>
</dbReference>
<dbReference type="InterPro" id="IPR047057">
    <property type="entry name" value="MerR_fam"/>
</dbReference>
<dbReference type="CDD" id="cd02065">
    <property type="entry name" value="B12-binding_like"/>
    <property type="match status" value="1"/>
</dbReference>
<keyword evidence="7" id="KW-1185">Reference proteome</keyword>
<keyword evidence="2" id="KW-0238">DNA-binding</keyword>
<gene>
    <name evidence="6" type="ORF">ABC228_15715</name>
</gene>
<dbReference type="InterPro" id="IPR036594">
    <property type="entry name" value="Meth_synthase_dom"/>
</dbReference>
<dbReference type="Proteomes" id="UP001444625">
    <property type="component" value="Unassembled WGS sequence"/>
</dbReference>
<dbReference type="PROSITE" id="PS51332">
    <property type="entry name" value="B12_BINDING"/>
    <property type="match status" value="1"/>
</dbReference>
<keyword evidence="1" id="KW-0805">Transcription regulation</keyword>
<evidence type="ECO:0000259" key="5">
    <source>
        <dbReference type="PROSITE" id="PS51332"/>
    </source>
</evidence>
<evidence type="ECO:0000259" key="4">
    <source>
        <dbReference type="PROSITE" id="PS50937"/>
    </source>
</evidence>
<dbReference type="SUPFAM" id="SSF52242">
    <property type="entry name" value="Cobalamin (vitamin B12)-binding domain"/>
    <property type="match status" value="1"/>
</dbReference>
<dbReference type="InterPro" id="IPR003759">
    <property type="entry name" value="Cbl-bd_cap"/>
</dbReference>
<name>A0ABU9XK34_9BACI</name>
<dbReference type="Pfam" id="PF02310">
    <property type="entry name" value="B12-binding"/>
    <property type="match status" value="1"/>
</dbReference>
<organism evidence="6 7">
    <name type="scientific">Ornithinibacillus xuwenensis</name>
    <dbReference type="NCBI Taxonomy" id="3144668"/>
    <lineage>
        <taxon>Bacteria</taxon>
        <taxon>Bacillati</taxon>
        <taxon>Bacillota</taxon>
        <taxon>Bacilli</taxon>
        <taxon>Bacillales</taxon>
        <taxon>Bacillaceae</taxon>
        <taxon>Ornithinibacillus</taxon>
    </lineage>
</organism>
<feature type="domain" description="HTH merR-type" evidence="4">
    <location>
        <begin position="1"/>
        <end position="71"/>
    </location>
</feature>
<accession>A0ABU9XK34</accession>
<dbReference type="PROSITE" id="PS50937">
    <property type="entry name" value="HTH_MERR_2"/>
    <property type="match status" value="1"/>
</dbReference>
<dbReference type="InterPro" id="IPR006158">
    <property type="entry name" value="Cobalamin-bd"/>
</dbReference>
<evidence type="ECO:0000313" key="6">
    <source>
        <dbReference type="EMBL" id="MEN2768630.1"/>
    </source>
</evidence>
<evidence type="ECO:0000256" key="3">
    <source>
        <dbReference type="ARBA" id="ARBA00023163"/>
    </source>
</evidence>
<feature type="domain" description="B12-binding" evidence="5">
    <location>
        <begin position="174"/>
        <end position="294"/>
    </location>
</feature>
<protein>
    <submittedName>
        <fullName evidence="6">MerR family transcriptional regulator</fullName>
    </submittedName>
</protein>
<evidence type="ECO:0000313" key="7">
    <source>
        <dbReference type="Proteomes" id="UP001444625"/>
    </source>
</evidence>
<sequence length="294" mass="33910">MYSIKKVSEMLGIPTVTIRAWEKRYQIINPVRSNGGHRLYSEEDINTLNWIKNQMDEKDLKISEAVSLLKQKTVDRVADVELYTIKKERDNLIEMLYQDLIGLNTIKAHKTIDLAFSLYNYVDVFHNILAPVLYRIGTEWEDGKIAVAQEHFSSQIIMQRCSQFLWSLPIQPNLPKGLSLCPEGEHHQMGLMLFSLFLRNKGLDITYLGPDTPLNELPAIIRMKDISLVVISITNPDNIEELEAWVKTCRRDFPDVKIVLGGTGFQNQRTTMSSYVLPDKVSDWETWYTSTIDK</sequence>
<dbReference type="CDD" id="cd01104">
    <property type="entry name" value="HTH_MlrA-CarA"/>
    <property type="match status" value="1"/>
</dbReference>
<dbReference type="InterPro" id="IPR036724">
    <property type="entry name" value="Cobalamin-bd_sf"/>
</dbReference>
<dbReference type="PANTHER" id="PTHR30204">
    <property type="entry name" value="REDOX-CYCLING DRUG-SENSING TRANSCRIPTIONAL ACTIVATOR SOXR"/>
    <property type="match status" value="1"/>
</dbReference>
<dbReference type="InterPro" id="IPR000551">
    <property type="entry name" value="MerR-type_HTH_dom"/>
</dbReference>
<keyword evidence="3" id="KW-0804">Transcription</keyword>
<proteinExistence type="predicted"/>
<dbReference type="Pfam" id="PF13411">
    <property type="entry name" value="MerR_1"/>
    <property type="match status" value="1"/>
</dbReference>
<dbReference type="Gene3D" id="1.10.1660.10">
    <property type="match status" value="1"/>
</dbReference>
<evidence type="ECO:0000256" key="1">
    <source>
        <dbReference type="ARBA" id="ARBA00023015"/>
    </source>
</evidence>
<dbReference type="InterPro" id="IPR009061">
    <property type="entry name" value="DNA-bd_dom_put_sf"/>
</dbReference>
<evidence type="ECO:0000256" key="2">
    <source>
        <dbReference type="ARBA" id="ARBA00023125"/>
    </source>
</evidence>
<dbReference type="Gene3D" id="3.40.50.280">
    <property type="entry name" value="Cobalamin-binding domain"/>
    <property type="match status" value="1"/>
</dbReference>
<dbReference type="SMART" id="SM00422">
    <property type="entry name" value="HTH_MERR"/>
    <property type="match status" value="1"/>
</dbReference>
<comment type="caution">
    <text evidence="6">The sequence shown here is derived from an EMBL/GenBank/DDBJ whole genome shotgun (WGS) entry which is preliminary data.</text>
</comment>
<dbReference type="PANTHER" id="PTHR30204:SF67">
    <property type="entry name" value="HTH-TYPE TRANSCRIPTIONAL REGULATOR MLRA-RELATED"/>
    <property type="match status" value="1"/>
</dbReference>
<dbReference type="RefSeq" id="WP_345826127.1">
    <property type="nucleotide sequence ID" value="NZ_JBDIML010000006.1"/>
</dbReference>
<dbReference type="SUPFAM" id="SSF46955">
    <property type="entry name" value="Putative DNA-binding domain"/>
    <property type="match status" value="1"/>
</dbReference>
<dbReference type="EMBL" id="JBDIML010000006">
    <property type="protein sequence ID" value="MEN2768630.1"/>
    <property type="molecule type" value="Genomic_DNA"/>
</dbReference>
<dbReference type="Pfam" id="PF02607">
    <property type="entry name" value="B12-binding_2"/>
    <property type="match status" value="1"/>
</dbReference>